<comment type="caution">
    <text evidence="2">The sequence shown here is derived from an EMBL/GenBank/DDBJ whole genome shotgun (WGS) entry which is preliminary data.</text>
</comment>
<accession>A0ABM9MZK3</accession>
<dbReference type="EMBL" id="CAUZLR010000009">
    <property type="protein sequence ID" value="CAK1251207.1"/>
    <property type="molecule type" value="Genomic_DNA"/>
</dbReference>
<name>A0ABM9MZK3_9LACO</name>
<evidence type="ECO:0000313" key="3">
    <source>
        <dbReference type="Proteomes" id="UP001314261"/>
    </source>
</evidence>
<feature type="domain" description="DUF7336" evidence="1">
    <location>
        <begin position="1"/>
        <end position="62"/>
    </location>
</feature>
<keyword evidence="3" id="KW-1185">Reference proteome</keyword>
<protein>
    <recommendedName>
        <fullName evidence="1">DUF7336 domain-containing protein</fullName>
    </recommendedName>
</protein>
<dbReference type="Pfam" id="PF24024">
    <property type="entry name" value="DUF7336"/>
    <property type="match status" value="1"/>
</dbReference>
<proteinExistence type="predicted"/>
<organism evidence="2 3">
    <name type="scientific">Fructobacillus fructosus</name>
    <dbReference type="NCBI Taxonomy" id="1631"/>
    <lineage>
        <taxon>Bacteria</taxon>
        <taxon>Bacillati</taxon>
        <taxon>Bacillota</taxon>
        <taxon>Bacilli</taxon>
        <taxon>Lactobacillales</taxon>
        <taxon>Lactobacillaceae</taxon>
        <taxon>Fructobacillus</taxon>
    </lineage>
</organism>
<reference evidence="2 3" key="1">
    <citation type="submission" date="2023-10" db="EMBL/GenBank/DDBJ databases">
        <authorList>
            <person name="Botero Cardona J."/>
        </authorList>
    </citation>
    <scope>NUCLEOTIDE SEQUENCE [LARGE SCALE GENOMIC DNA]</scope>
    <source>
        <strain evidence="2 3">R-54839</strain>
    </source>
</reference>
<dbReference type="RefSeq" id="WP_338346361.1">
    <property type="nucleotide sequence ID" value="NZ_CAUZLR010000009.1"/>
</dbReference>
<evidence type="ECO:0000313" key="2">
    <source>
        <dbReference type="EMBL" id="CAK1251207.1"/>
    </source>
</evidence>
<evidence type="ECO:0000259" key="1">
    <source>
        <dbReference type="Pfam" id="PF24024"/>
    </source>
</evidence>
<dbReference type="Proteomes" id="UP001314261">
    <property type="component" value="Unassembled WGS sequence"/>
</dbReference>
<dbReference type="InterPro" id="IPR055760">
    <property type="entry name" value="DUF7336"/>
</dbReference>
<sequence>MKVYLVTTKQTDEDYGDDLFIEGVYSSYEKAKSACPDYDYYTGSDYTITEMTVDKPEEDYKQKENAYPFAYYYE</sequence>
<gene>
    <name evidence="2" type="ORF">R54839_PPFHFPJH_01375</name>
</gene>